<proteinExistence type="predicted"/>
<organism evidence="1">
    <name type="scientific">Fagus sylvatica</name>
    <name type="common">Beechnut</name>
    <dbReference type="NCBI Taxonomy" id="28930"/>
    <lineage>
        <taxon>Eukaryota</taxon>
        <taxon>Viridiplantae</taxon>
        <taxon>Streptophyta</taxon>
        <taxon>Embryophyta</taxon>
        <taxon>Tracheophyta</taxon>
        <taxon>Spermatophyta</taxon>
        <taxon>Magnoliopsida</taxon>
        <taxon>eudicotyledons</taxon>
        <taxon>Gunneridae</taxon>
        <taxon>Pentapetalae</taxon>
        <taxon>rosids</taxon>
        <taxon>fabids</taxon>
        <taxon>Fagales</taxon>
        <taxon>Fagaceae</taxon>
        <taxon>Fagus</taxon>
    </lineage>
</organism>
<accession>A0A2N9GXW9</accession>
<name>A0A2N9GXW9_FAGSY</name>
<dbReference type="EMBL" id="OIVN01002883">
    <property type="protein sequence ID" value="SPD07157.1"/>
    <property type="molecule type" value="Genomic_DNA"/>
</dbReference>
<dbReference type="AlphaFoldDB" id="A0A2N9GXW9"/>
<gene>
    <name evidence="1" type="ORF">FSB_LOCUS35039</name>
</gene>
<protein>
    <submittedName>
        <fullName evidence="1">Uncharacterized protein</fullName>
    </submittedName>
</protein>
<reference evidence="1" key="1">
    <citation type="submission" date="2018-02" db="EMBL/GenBank/DDBJ databases">
        <authorList>
            <person name="Cohen D.B."/>
            <person name="Kent A.D."/>
        </authorList>
    </citation>
    <scope>NUCLEOTIDE SEQUENCE</scope>
</reference>
<evidence type="ECO:0000313" key="1">
    <source>
        <dbReference type="EMBL" id="SPD07157.1"/>
    </source>
</evidence>
<sequence length="93" mass="10047">MWPFVDFVVGLVVGHDGVAGGCAFRWVWLLCLVVVVEVKVEVGVVAGDYRWPAMIVGFGIWSCHNGIISEGWGGLYEQKDGVALCGGKYETKG</sequence>